<keyword evidence="3" id="KW-0472">Membrane</keyword>
<protein>
    <submittedName>
        <fullName evidence="5">DUF4352 domain-containing protein</fullName>
    </submittedName>
</protein>
<reference evidence="5 6" key="1">
    <citation type="submission" date="2019-01" db="EMBL/GenBank/DDBJ databases">
        <title>Ktedonosporobacter rubrisoli SCAWS-G2.</title>
        <authorList>
            <person name="Huang Y."/>
            <person name="Yan B."/>
        </authorList>
    </citation>
    <scope>NUCLEOTIDE SEQUENCE [LARGE SCALE GENOMIC DNA]</scope>
    <source>
        <strain evidence="5 6">SCAWS-G2</strain>
    </source>
</reference>
<dbReference type="InterPro" id="IPR029050">
    <property type="entry name" value="Immunoprotect_excell_Ig-like"/>
</dbReference>
<feature type="region of interest" description="Disordered" evidence="2">
    <location>
        <begin position="1"/>
        <end position="57"/>
    </location>
</feature>
<dbReference type="OrthoDB" id="165850at2"/>
<evidence type="ECO:0000259" key="4">
    <source>
        <dbReference type="Pfam" id="PF11611"/>
    </source>
</evidence>
<dbReference type="Gene3D" id="2.60.40.1240">
    <property type="match status" value="1"/>
</dbReference>
<dbReference type="KEGG" id="kbs:EPA93_46470"/>
<dbReference type="EMBL" id="CP035758">
    <property type="protein sequence ID" value="QBD83018.1"/>
    <property type="molecule type" value="Genomic_DNA"/>
</dbReference>
<feature type="domain" description="DUF4352" evidence="4">
    <location>
        <begin position="118"/>
        <end position="231"/>
    </location>
</feature>
<evidence type="ECO:0000256" key="2">
    <source>
        <dbReference type="SAM" id="MobiDB-lite"/>
    </source>
</evidence>
<evidence type="ECO:0000313" key="5">
    <source>
        <dbReference type="EMBL" id="QBD83018.1"/>
    </source>
</evidence>
<dbReference type="Pfam" id="PF11611">
    <property type="entry name" value="DUF4352"/>
    <property type="match status" value="1"/>
</dbReference>
<evidence type="ECO:0000313" key="6">
    <source>
        <dbReference type="Proteomes" id="UP000290365"/>
    </source>
</evidence>
<sequence>MYQQPPQQPSGYPNPLPGYPQPQQPAYPQPAQPGFPPPGVYLPPQQTPIPPSFMPKQEPRKPKIWPWLIACILCLIVGYAAGSAINKSPSMSASTTTDKTIASTANTTIGNQQTPSHHKIGETVASSGWQITVNKVSTSSGNDFLKPKDGHIFLEINVTMKNLTSETQTASSLAMWDLKSLPDGQKQNIGLGDTPGPEGKVEAGGALTGTLTYEVPTNIKQYTLSFTGSLLDNTLTIWNINL</sequence>
<name>A0A4P6K411_KTERU</name>
<evidence type="ECO:0000256" key="3">
    <source>
        <dbReference type="SAM" id="Phobius"/>
    </source>
</evidence>
<dbReference type="AlphaFoldDB" id="A0A4P6K411"/>
<dbReference type="Proteomes" id="UP000290365">
    <property type="component" value="Chromosome"/>
</dbReference>
<keyword evidence="6" id="KW-1185">Reference proteome</keyword>
<keyword evidence="1" id="KW-0732">Signal</keyword>
<proteinExistence type="predicted"/>
<feature type="transmembrane region" description="Helical" evidence="3">
    <location>
        <begin position="64"/>
        <end position="82"/>
    </location>
</feature>
<gene>
    <name evidence="5" type="ORF">EPA93_46470</name>
</gene>
<accession>A0A4P6K411</accession>
<organism evidence="5 6">
    <name type="scientific">Ktedonosporobacter rubrisoli</name>
    <dbReference type="NCBI Taxonomy" id="2509675"/>
    <lineage>
        <taxon>Bacteria</taxon>
        <taxon>Bacillati</taxon>
        <taxon>Chloroflexota</taxon>
        <taxon>Ktedonobacteria</taxon>
        <taxon>Ktedonobacterales</taxon>
        <taxon>Ktedonosporobacteraceae</taxon>
        <taxon>Ktedonosporobacter</taxon>
    </lineage>
</organism>
<evidence type="ECO:0000256" key="1">
    <source>
        <dbReference type="ARBA" id="ARBA00022729"/>
    </source>
</evidence>
<keyword evidence="3" id="KW-0812">Transmembrane</keyword>
<feature type="compositionally biased region" description="Pro residues" evidence="2">
    <location>
        <begin position="1"/>
        <end position="53"/>
    </location>
</feature>
<keyword evidence="3" id="KW-1133">Transmembrane helix</keyword>
<dbReference type="InterPro" id="IPR029051">
    <property type="entry name" value="DUF4352"/>
</dbReference>